<feature type="compositionally biased region" description="Low complexity" evidence="3">
    <location>
        <begin position="572"/>
        <end position="583"/>
    </location>
</feature>
<feature type="compositionally biased region" description="Acidic residues" evidence="3">
    <location>
        <begin position="78"/>
        <end position="93"/>
    </location>
</feature>
<dbReference type="Pfam" id="PF10254">
    <property type="entry name" value="Pacs-1"/>
    <property type="match status" value="1"/>
</dbReference>
<feature type="domain" description="Phosphofurin acidic cluster sorting protein 1/2 C-terminal" evidence="4">
    <location>
        <begin position="368"/>
        <end position="630"/>
    </location>
</feature>
<dbReference type="PANTHER" id="PTHR13280:SF17">
    <property type="entry name" value="KRUEPPEL TARGET AT 95D, ISOFORM A"/>
    <property type="match status" value="1"/>
</dbReference>
<evidence type="ECO:0000256" key="3">
    <source>
        <dbReference type="SAM" id="MobiDB-lite"/>
    </source>
</evidence>
<feature type="region of interest" description="Disordered" evidence="3">
    <location>
        <begin position="315"/>
        <end position="365"/>
    </location>
</feature>
<sequence>MLQRRKKYKNRTILGYKTLAEGVIRMDQVLQRSMDMELELTGVGGSKCECMDGYIFNTLTANEFISIQEKGSERGYSDEEEEGEFSSVEEADEMTYGAPARRRPHRQIEFNKADMSYTKLSRSRDMSYAERERKRHSYARSKLHDRDSDSELESAAAKRKGSRGKLTQRNLKQKFAALLRRFRVPEELGERGAARDTHHAQRDIDELFQELESLSCGEGEDSGPDQMDTISIGSTPKPSLRPFFSSSRSLANQDHHRHSNGSKMVEFVVLPYCGFPHHSLVSFARNVCGACAVTRHASLASAAELTTPRDKLLATLPLTESEAMRSSAGDERGSEGNSDADAALDPPVSGASVSSSPPNDTKPRRTLVEQVGRVLGEEGPVPECVAVCGPAAALALQALAVPALVLAPPQVPDVRPLLQAIYARAVKQSSRRACVRVCVCGGEAAAAAALRAHAELAARRPHDAPNMRFYIVPIGACTVSRYLAASDSTYAALFAADTWPAICDRAAEHSMPDIAEMSSRIARYLNSGGAVNNVPIGEAMVACRDRAGEDDSSQTFVPFIAEVRVGCGEGGPSSLELEEGGSPPARPSPPATPAPDVTPVQPPLLPHLPHLLHTPNLPPQELQLDYWLVSIDNSHY</sequence>
<dbReference type="EMBL" id="KQ459324">
    <property type="protein sequence ID" value="KPJ01510.1"/>
    <property type="molecule type" value="Genomic_DNA"/>
</dbReference>
<feature type="compositionally biased region" description="Polar residues" evidence="3">
    <location>
        <begin position="228"/>
        <end position="237"/>
    </location>
</feature>
<reference evidence="6 7" key="1">
    <citation type="journal article" date="2015" name="Nat. Commun.">
        <title>Outbred genome sequencing and CRISPR/Cas9 gene editing in butterflies.</title>
        <authorList>
            <person name="Li X."/>
            <person name="Fan D."/>
            <person name="Zhang W."/>
            <person name="Liu G."/>
            <person name="Zhang L."/>
            <person name="Zhao L."/>
            <person name="Fang X."/>
            <person name="Chen L."/>
            <person name="Dong Y."/>
            <person name="Chen Y."/>
            <person name="Ding Y."/>
            <person name="Zhao R."/>
            <person name="Feng M."/>
            <person name="Zhu Y."/>
            <person name="Feng Y."/>
            <person name="Jiang X."/>
            <person name="Zhu D."/>
            <person name="Xiang H."/>
            <person name="Feng X."/>
            <person name="Li S."/>
            <person name="Wang J."/>
            <person name="Zhang G."/>
            <person name="Kronforst M.R."/>
            <person name="Wang W."/>
        </authorList>
    </citation>
    <scope>NUCLEOTIDE SEQUENCE [LARGE SCALE GENOMIC DNA]</scope>
    <source>
        <strain evidence="6">Ya'a_city_454_Px</strain>
        <tissue evidence="6">Whole body</tissue>
    </source>
</reference>
<protein>
    <submittedName>
        <fullName evidence="6">Phosphofurin acidic cluster sorting protein 1</fullName>
    </submittedName>
</protein>
<dbReference type="InterPro" id="IPR057541">
    <property type="entry name" value="PACS1/2_N"/>
</dbReference>
<evidence type="ECO:0000313" key="7">
    <source>
        <dbReference type="Proteomes" id="UP000053268"/>
    </source>
</evidence>
<comment type="similarity">
    <text evidence="1">Belongs to the PACS family.</text>
</comment>
<evidence type="ECO:0000313" key="6">
    <source>
        <dbReference type="EMBL" id="KPJ01510.1"/>
    </source>
</evidence>
<evidence type="ECO:0000259" key="5">
    <source>
        <dbReference type="Pfam" id="PF25332"/>
    </source>
</evidence>
<dbReference type="PANTHER" id="PTHR13280">
    <property type="entry name" value="PHOSPHOFURIN ACIDIC CLUSTER SORTING PROTEIN"/>
    <property type="match status" value="1"/>
</dbReference>
<dbReference type="AlphaFoldDB" id="A0A194Q961"/>
<dbReference type="Proteomes" id="UP000053268">
    <property type="component" value="Unassembled WGS sequence"/>
</dbReference>
<keyword evidence="7" id="KW-1185">Reference proteome</keyword>
<dbReference type="STRING" id="66420.A0A194Q961"/>
<evidence type="ECO:0000256" key="1">
    <source>
        <dbReference type="ARBA" id="ARBA00008590"/>
    </source>
</evidence>
<evidence type="ECO:0000256" key="2">
    <source>
        <dbReference type="ARBA" id="ARBA00022553"/>
    </source>
</evidence>
<feature type="compositionally biased region" description="Low complexity" evidence="3">
    <location>
        <begin position="346"/>
        <end position="358"/>
    </location>
</feature>
<accession>A0A194Q961</accession>
<dbReference type="GO" id="GO:0072659">
    <property type="term" value="P:protein localization to plasma membrane"/>
    <property type="evidence" value="ECO:0007669"/>
    <property type="project" value="TreeGrafter"/>
</dbReference>
<gene>
    <name evidence="6" type="ORF">RR46_08547</name>
</gene>
<feature type="compositionally biased region" description="Basic and acidic residues" evidence="3">
    <location>
        <begin position="122"/>
        <end position="132"/>
    </location>
</feature>
<feature type="domain" description="Phosphofurin acidic cluster sorting protein 1/2 N-terminal C2" evidence="5">
    <location>
        <begin position="1"/>
        <end position="40"/>
    </location>
</feature>
<organism evidence="6 7">
    <name type="scientific">Papilio xuthus</name>
    <name type="common">Asian swallowtail butterfly</name>
    <dbReference type="NCBI Taxonomy" id="66420"/>
    <lineage>
        <taxon>Eukaryota</taxon>
        <taxon>Metazoa</taxon>
        <taxon>Ecdysozoa</taxon>
        <taxon>Arthropoda</taxon>
        <taxon>Hexapoda</taxon>
        <taxon>Insecta</taxon>
        <taxon>Pterygota</taxon>
        <taxon>Neoptera</taxon>
        <taxon>Endopterygota</taxon>
        <taxon>Lepidoptera</taxon>
        <taxon>Glossata</taxon>
        <taxon>Ditrysia</taxon>
        <taxon>Papilionoidea</taxon>
        <taxon>Papilionidae</taxon>
        <taxon>Papilioninae</taxon>
        <taxon>Papilio</taxon>
    </lineage>
</organism>
<dbReference type="Pfam" id="PF25332">
    <property type="entry name" value="C2_PACS_N"/>
    <property type="match status" value="1"/>
</dbReference>
<dbReference type="InterPro" id="IPR019381">
    <property type="entry name" value="PACS1/2_C"/>
</dbReference>
<name>A0A194Q961_PAPXU</name>
<feature type="region of interest" description="Disordered" evidence="3">
    <location>
        <begin position="570"/>
        <end position="603"/>
    </location>
</feature>
<proteinExistence type="inferred from homology"/>
<feature type="region of interest" description="Disordered" evidence="3">
    <location>
        <begin position="215"/>
        <end position="238"/>
    </location>
</feature>
<feature type="region of interest" description="Disordered" evidence="3">
    <location>
        <begin position="70"/>
        <end position="169"/>
    </location>
</feature>
<keyword evidence="2" id="KW-0597">Phosphoprotein</keyword>
<feature type="compositionally biased region" description="Pro residues" evidence="3">
    <location>
        <begin position="584"/>
        <end position="593"/>
    </location>
</feature>
<evidence type="ECO:0000259" key="4">
    <source>
        <dbReference type="Pfam" id="PF10254"/>
    </source>
</evidence>